<dbReference type="Proteomes" id="UP000674143">
    <property type="component" value="Unassembled WGS sequence"/>
</dbReference>
<protein>
    <recommendedName>
        <fullName evidence="7">C2HC/C3H-type domain-containing protein</fullName>
    </recommendedName>
</protein>
<feature type="region of interest" description="Disordered" evidence="6">
    <location>
        <begin position="182"/>
        <end position="221"/>
    </location>
</feature>
<dbReference type="Pfam" id="PF13913">
    <property type="entry name" value="zf-C2HC_2"/>
    <property type="match status" value="2"/>
</dbReference>
<dbReference type="PROSITE" id="PS52027">
    <property type="entry name" value="ZF_C2HC_C3H"/>
    <property type="match status" value="2"/>
</dbReference>
<dbReference type="SMR" id="A0A836KHW5"/>
<sequence length="406" mass="43552">MAVTRDRARPHADGCFDGRSLLSEQTKLLLESTPTDINFIQFLKLRLSAQQRATAQRNYWQRVQREGAESINSNMTRSQGRGGIPASAAPMTATVDGNGSFAAAGRGTEASSIHTGDGRRNWRAAGSVDGASVNTNDVERGMPEQSTLSLTHLSKHDVPLWSAPYSSMPPSTVHQHFEDVPAAVSKRRGTSTPEAADFAAVPTADPSEDESSSQRRPSCPLPEEDVYVVAPLTASGYSVAAVAAIDERPAMACGKPQIPAGVDELEDVTLEPCPHCGRTFAPGPLQRHVTTCERHKGAALKMKSDVKNSKVPSARKRPSHSATAPAAATASVASISPGGLQYWSSDATFKPEKWRKQSARLRNASAGTSVTVDDDRVPCPSCGRRFSDDVAERHIRICKAKSNRWA</sequence>
<feature type="region of interest" description="Disordered" evidence="6">
    <location>
        <begin position="303"/>
        <end position="326"/>
    </location>
</feature>
<evidence type="ECO:0000256" key="4">
    <source>
        <dbReference type="ARBA" id="ARBA00022833"/>
    </source>
</evidence>
<dbReference type="EMBL" id="JAFHLR010000029">
    <property type="protein sequence ID" value="KAG5473407.1"/>
    <property type="molecule type" value="Genomic_DNA"/>
</dbReference>
<keyword evidence="1" id="KW-0479">Metal-binding</keyword>
<keyword evidence="2" id="KW-0677">Repeat</keyword>
<evidence type="ECO:0000256" key="6">
    <source>
        <dbReference type="SAM" id="MobiDB-lite"/>
    </source>
</evidence>
<evidence type="ECO:0000256" key="3">
    <source>
        <dbReference type="ARBA" id="ARBA00022771"/>
    </source>
</evidence>
<reference evidence="9" key="2">
    <citation type="journal article" date="2021" name="Sci. Data">
        <title>Chromosome-scale genome sequencing, assembly and annotation of six genomes from subfamily Leishmaniinae.</title>
        <authorList>
            <person name="Almutairi H."/>
            <person name="Urbaniak M.D."/>
            <person name="Bates M.D."/>
            <person name="Jariyapan N."/>
            <person name="Kwakye-Nuako G."/>
            <person name="Thomaz Soccol V."/>
            <person name="Al-Salem W.S."/>
            <person name="Dillon R.J."/>
            <person name="Bates P.A."/>
            <person name="Gatherer D."/>
        </authorList>
    </citation>
    <scope>NUCLEOTIDE SEQUENCE [LARGE SCALE GENOMIC DNA]</scope>
</reference>
<proteinExistence type="predicted"/>
<dbReference type="InterPro" id="IPR049899">
    <property type="entry name" value="Znf_C2HC_C3H"/>
</dbReference>
<evidence type="ECO:0000259" key="7">
    <source>
        <dbReference type="PROSITE" id="PS52027"/>
    </source>
</evidence>
<evidence type="ECO:0000256" key="1">
    <source>
        <dbReference type="ARBA" id="ARBA00022723"/>
    </source>
</evidence>
<evidence type="ECO:0000256" key="5">
    <source>
        <dbReference type="PROSITE-ProRule" id="PRU01371"/>
    </source>
</evidence>
<reference evidence="9" key="1">
    <citation type="journal article" date="2021" name="Microbiol. Resour. Announc.">
        <title>LGAAP: Leishmaniinae Genome Assembly and Annotation Pipeline.</title>
        <authorList>
            <person name="Almutairi H."/>
            <person name="Urbaniak M.D."/>
            <person name="Bates M.D."/>
            <person name="Jariyapan N."/>
            <person name="Kwakye-Nuako G."/>
            <person name="Thomaz-Soccol V."/>
            <person name="Al-Salem W.S."/>
            <person name="Dillon R.J."/>
            <person name="Bates P.A."/>
            <person name="Gatherer D."/>
        </authorList>
    </citation>
    <scope>NUCLEOTIDE SEQUENCE [LARGE SCALE GENOMIC DNA]</scope>
</reference>
<dbReference type="InterPro" id="IPR026319">
    <property type="entry name" value="ZC2HC1A/B-like"/>
</dbReference>
<name>A0A836KHW5_9TRYP</name>
<organism evidence="8 9">
    <name type="scientific">Leishmania orientalis</name>
    <dbReference type="NCBI Taxonomy" id="2249476"/>
    <lineage>
        <taxon>Eukaryota</taxon>
        <taxon>Discoba</taxon>
        <taxon>Euglenozoa</taxon>
        <taxon>Kinetoplastea</taxon>
        <taxon>Metakinetoplastina</taxon>
        <taxon>Trypanosomatida</taxon>
        <taxon>Trypanosomatidae</taxon>
        <taxon>Leishmaniinae</taxon>
        <taxon>Leishmania</taxon>
    </lineage>
</organism>
<keyword evidence="3 5" id="KW-0863">Zinc-finger</keyword>
<dbReference type="GeneID" id="92359407"/>
<gene>
    <name evidence="8" type="ORF">LSCM4_03470</name>
</gene>
<dbReference type="RefSeq" id="XP_067061410.1">
    <property type="nucleotide sequence ID" value="XM_067205473.1"/>
</dbReference>
<dbReference type="PANTHER" id="PTHR13555:SF36">
    <property type="entry name" value="ZINC FINGER C2HC DOMAIN-CONTAINING PROTEIN 1B"/>
    <property type="match status" value="1"/>
</dbReference>
<dbReference type="PANTHER" id="PTHR13555">
    <property type="entry name" value="C2H2 ZINC FINGER CGI-62-RELATED"/>
    <property type="match status" value="1"/>
</dbReference>
<keyword evidence="9" id="KW-1185">Reference proteome</keyword>
<keyword evidence="4" id="KW-0862">Zinc</keyword>
<dbReference type="GO" id="GO:0008270">
    <property type="term" value="F:zinc ion binding"/>
    <property type="evidence" value="ECO:0007669"/>
    <property type="project" value="UniProtKB-KW"/>
</dbReference>
<accession>A0A836KHW5</accession>
<dbReference type="KEGG" id="loi:92359407"/>
<evidence type="ECO:0000313" key="9">
    <source>
        <dbReference type="Proteomes" id="UP000674143"/>
    </source>
</evidence>
<evidence type="ECO:0000256" key="2">
    <source>
        <dbReference type="ARBA" id="ARBA00022737"/>
    </source>
</evidence>
<dbReference type="AlphaFoldDB" id="A0A836KHW5"/>
<comment type="caution">
    <text evidence="8">The sequence shown here is derived from an EMBL/GenBank/DDBJ whole genome shotgun (WGS) entry which is preliminary data.</text>
</comment>
<feature type="domain" description="C2HC/C3H-type" evidence="7">
    <location>
        <begin position="375"/>
        <end position="404"/>
    </location>
</feature>
<feature type="domain" description="C2HC/C3H-type" evidence="7">
    <location>
        <begin position="269"/>
        <end position="298"/>
    </location>
</feature>
<evidence type="ECO:0000313" key="8">
    <source>
        <dbReference type="EMBL" id="KAG5473407.1"/>
    </source>
</evidence>
<dbReference type="Gene3D" id="3.30.160.60">
    <property type="entry name" value="Classic Zinc Finger"/>
    <property type="match status" value="2"/>
</dbReference>